<feature type="compositionally biased region" description="Polar residues" evidence="2">
    <location>
        <begin position="19"/>
        <end position="28"/>
    </location>
</feature>
<keyword evidence="1" id="KW-0175">Coiled coil</keyword>
<feature type="region of interest" description="Disordered" evidence="2">
    <location>
        <begin position="1"/>
        <end position="86"/>
    </location>
</feature>
<feature type="compositionally biased region" description="Polar residues" evidence="2">
    <location>
        <begin position="887"/>
        <end position="897"/>
    </location>
</feature>
<dbReference type="Proteomes" id="UP000567179">
    <property type="component" value="Unassembled WGS sequence"/>
</dbReference>
<feature type="region of interest" description="Disordered" evidence="2">
    <location>
        <begin position="381"/>
        <end position="459"/>
    </location>
</feature>
<feature type="region of interest" description="Disordered" evidence="2">
    <location>
        <begin position="887"/>
        <end position="1237"/>
    </location>
</feature>
<feature type="region of interest" description="Disordered" evidence="2">
    <location>
        <begin position="1277"/>
        <end position="1362"/>
    </location>
</feature>
<feature type="compositionally biased region" description="Polar residues" evidence="2">
    <location>
        <begin position="1139"/>
        <end position="1148"/>
    </location>
</feature>
<reference evidence="3 4" key="1">
    <citation type="journal article" date="2020" name="ISME J.">
        <title>Uncovering the hidden diversity of litter-decomposition mechanisms in mushroom-forming fungi.</title>
        <authorList>
            <person name="Floudas D."/>
            <person name="Bentzer J."/>
            <person name="Ahren D."/>
            <person name="Johansson T."/>
            <person name="Persson P."/>
            <person name="Tunlid A."/>
        </authorList>
    </citation>
    <scope>NUCLEOTIDE SEQUENCE [LARGE SCALE GENOMIC DNA]</scope>
    <source>
        <strain evidence="3 4">CBS 101986</strain>
    </source>
</reference>
<evidence type="ECO:0000256" key="2">
    <source>
        <dbReference type="SAM" id="MobiDB-lite"/>
    </source>
</evidence>
<evidence type="ECO:0000313" key="4">
    <source>
        <dbReference type="Proteomes" id="UP000567179"/>
    </source>
</evidence>
<feature type="compositionally biased region" description="Basic and acidic residues" evidence="2">
    <location>
        <begin position="381"/>
        <end position="457"/>
    </location>
</feature>
<name>A0A8H5F7U4_9AGAR</name>
<feature type="compositionally biased region" description="Low complexity" evidence="2">
    <location>
        <begin position="476"/>
        <end position="489"/>
    </location>
</feature>
<feature type="compositionally biased region" description="Polar residues" evidence="2">
    <location>
        <begin position="61"/>
        <end position="80"/>
    </location>
</feature>
<feature type="coiled-coil region" evidence="1">
    <location>
        <begin position="189"/>
        <end position="237"/>
    </location>
</feature>
<feature type="region of interest" description="Disordered" evidence="2">
    <location>
        <begin position="476"/>
        <end position="508"/>
    </location>
</feature>
<protein>
    <submittedName>
        <fullName evidence="3">Uncharacterized protein</fullName>
    </submittedName>
</protein>
<feature type="compositionally biased region" description="Polar residues" evidence="2">
    <location>
        <begin position="1009"/>
        <end position="1024"/>
    </location>
</feature>
<sequence>MDRRTQKSRMPDNYFDYPSQHQYGSTDTFYGADITVQPPTPIQPSDSSRTESSKPRKSVVRASQQPNGHKSSTRHGSTSQHDQERTRQLANLPHDALIRHSVNKEHEALIAREKRAVDKGKAVEAKNLLSAALLQISDLKARLAREQAARQASEAERQNGGVKTTQAILDAQRLNMKLQEESAMYKLQAENSGNELRRALDVVRQVEQERNRISDELTQARNQAREVREQNVLLTAREEGRRQGFDEGLRQGRIALQDDSEPVRKQSPRKDGVIAQQNEELISLRTKVTSLESELNRLHLQLTHANGERDMARGELGNSQRELTRLTQERDRLQQEHNHTQELLRISEQEKAHILADNEREREHLREAERAIDEIQRQDAEALGRAEDEKKRIRRAKDQELDQLRRAKDETEAQAKSALDSERQRVKKLEEEIAKEREEERRERRRREKEQEKDKEATAVAAANAAVAAVTAALAAGTSKSSGSGRKSAMSNRSDHQRMPYLPMPPPPTRPVPVPASPQSFIMPSEPGVTSGGMPISMPQPTVPLIVPRSTKTPAPGAMSTTYGTPGPTRWPGDSTMGPAAMSMPEPAVGGPMSATTQLSFPGGSSMGPAAMSMPEPTIPSGHTMAPPMTTTPQLQYQGPSSMGPAMMTMPEPTVGGAGPTATTPQPDYYGGSSMGPARMAMPEPGVSGAGPSMITSPNAGASSMGPAAMMMPEATVPGAGYTGQSGMTMPTPTVLGHSLGIATSMTPSPGGVSTMGPAKMAMPEPGAPGSSSMGPAHMTMPTPTVAGSNLSMGPEPMTSMGAGGSGGSYMGPAAMSMPTPTMSNRATPGPAGASSMGAPKMSMPQPGVPGGPSMTPSISGRASMTPGSMGGSSIGVPRMAMPQVSVPSLPSATSESGMGPGAMSMPEPTVAGRRRAAKTPRPIIPGNSSMGPAAMSMPDPTVGGGSFGVDPGISMPQASVPTAEPHVYIPGNSSMTAGAPMPQPTIPGNASSLSNPSSTPGPGFRQPRSGSSASQRANKRTSFGSAASSGGVSNLALDMLQFDSSGKDRDRTLSIIQEDANSIYGHSPSRANTPGPANPPIFDMNAPPPSWYNNPPVDHSKEPVSRTSSAMGHNRFPSEPHAAHNYLSPNSAGPGLRRTSSNASSYHITIEPPSRSPSSFGAPHDDARMGLLSPRRGPSPLPSQTPRQQTQPMVPGHRNRTSGRDTAPNSPVADFSHLPPNFVPQSITNHHGVSTPISGNPLLPGMIPAAPVIPSHHGDPYDNFREPSPVIPNSMYGNPLGRGSSSPAGRPISIAANKSPFRPPIGLPSAGGMTPGSGFRDLADNSGGMGQSAFGFDQDTAGGTAASAATLTISKKKKKKR</sequence>
<organism evidence="3 4">
    <name type="scientific">Psilocybe cf. subviscida</name>
    <dbReference type="NCBI Taxonomy" id="2480587"/>
    <lineage>
        <taxon>Eukaryota</taxon>
        <taxon>Fungi</taxon>
        <taxon>Dikarya</taxon>
        <taxon>Basidiomycota</taxon>
        <taxon>Agaricomycotina</taxon>
        <taxon>Agaricomycetes</taxon>
        <taxon>Agaricomycetidae</taxon>
        <taxon>Agaricales</taxon>
        <taxon>Agaricineae</taxon>
        <taxon>Strophariaceae</taxon>
        <taxon>Psilocybe</taxon>
    </lineage>
</organism>
<comment type="caution">
    <text evidence="3">The sequence shown here is derived from an EMBL/GenBank/DDBJ whole genome shotgun (WGS) entry which is preliminary data.</text>
</comment>
<proteinExistence type="predicted"/>
<evidence type="ECO:0000256" key="1">
    <source>
        <dbReference type="SAM" id="Coils"/>
    </source>
</evidence>
<dbReference type="EMBL" id="JAACJJ010000014">
    <property type="protein sequence ID" value="KAF5326921.1"/>
    <property type="molecule type" value="Genomic_DNA"/>
</dbReference>
<accession>A0A8H5F7U4</accession>
<gene>
    <name evidence="3" type="ORF">D9619_004167</name>
</gene>
<feature type="coiled-coil region" evidence="1">
    <location>
        <begin position="129"/>
        <end position="156"/>
    </location>
</feature>
<keyword evidence="4" id="KW-1185">Reference proteome</keyword>
<feature type="compositionally biased region" description="Polar residues" evidence="2">
    <location>
        <begin position="987"/>
        <end position="1001"/>
    </location>
</feature>
<evidence type="ECO:0000313" key="3">
    <source>
        <dbReference type="EMBL" id="KAF5326921.1"/>
    </source>
</evidence>
<feature type="compositionally biased region" description="Polar residues" evidence="2">
    <location>
        <begin position="1224"/>
        <end position="1237"/>
    </location>
</feature>
<dbReference type="OrthoDB" id="3069722at2759"/>
<feature type="compositionally biased region" description="Low complexity" evidence="2">
    <location>
        <begin position="1341"/>
        <end position="1354"/>
    </location>
</feature>